<protein>
    <submittedName>
        <fullName evidence="1">Uncharacterized protein</fullName>
    </submittedName>
</protein>
<accession>A0A9K3GE83</accession>
<gene>
    <name evidence="1" type="ORF">KIPB_001568</name>
</gene>
<dbReference type="Proteomes" id="UP000265618">
    <property type="component" value="Unassembled WGS sequence"/>
</dbReference>
<reference evidence="1 2" key="1">
    <citation type="journal article" date="2018" name="PLoS ONE">
        <title>The draft genome of Kipferlia bialata reveals reductive genome evolution in fornicate parasites.</title>
        <authorList>
            <person name="Tanifuji G."/>
            <person name="Takabayashi S."/>
            <person name="Kume K."/>
            <person name="Takagi M."/>
            <person name="Nakayama T."/>
            <person name="Kamikawa R."/>
            <person name="Inagaki Y."/>
            <person name="Hashimoto T."/>
        </authorList>
    </citation>
    <scope>NUCLEOTIDE SEQUENCE [LARGE SCALE GENOMIC DNA]</scope>
    <source>
        <strain evidence="1">NY0173</strain>
    </source>
</reference>
<organism evidence="1 2">
    <name type="scientific">Kipferlia bialata</name>
    <dbReference type="NCBI Taxonomy" id="797122"/>
    <lineage>
        <taxon>Eukaryota</taxon>
        <taxon>Metamonada</taxon>
        <taxon>Carpediemonas-like organisms</taxon>
        <taxon>Kipferlia</taxon>
    </lineage>
</organism>
<evidence type="ECO:0000313" key="1">
    <source>
        <dbReference type="EMBL" id="GIQ80729.1"/>
    </source>
</evidence>
<evidence type="ECO:0000313" key="2">
    <source>
        <dbReference type="Proteomes" id="UP000265618"/>
    </source>
</evidence>
<name>A0A9K3GE83_9EUKA</name>
<keyword evidence="2" id="KW-1185">Reference proteome</keyword>
<comment type="caution">
    <text evidence="1">The sequence shown here is derived from an EMBL/GenBank/DDBJ whole genome shotgun (WGS) entry which is preliminary data.</text>
</comment>
<dbReference type="EMBL" id="BDIP01000228">
    <property type="protein sequence ID" value="GIQ80729.1"/>
    <property type="molecule type" value="Genomic_DNA"/>
</dbReference>
<sequence>MVWDAFRVCVMRDVKDLAGFCTTKAKNLERAVLVISPDGRIIVSPQTEAAPLGVKMRGSVSHSHTDRMAGGMSEERASGISAVVLDGQDLAKRAGAKAMEIGMSLYKKETNAALPLAMFAARVESYLILPLFP</sequence>
<proteinExistence type="predicted"/>
<dbReference type="AlphaFoldDB" id="A0A9K3GE83"/>